<gene>
    <name evidence="2" type="ORF">JG688_00010363</name>
</gene>
<protein>
    <submittedName>
        <fullName evidence="2">Uncharacterized protein</fullName>
    </submittedName>
</protein>
<organism evidence="2 3">
    <name type="scientific">Phytophthora aleatoria</name>
    <dbReference type="NCBI Taxonomy" id="2496075"/>
    <lineage>
        <taxon>Eukaryota</taxon>
        <taxon>Sar</taxon>
        <taxon>Stramenopiles</taxon>
        <taxon>Oomycota</taxon>
        <taxon>Peronosporomycetes</taxon>
        <taxon>Peronosporales</taxon>
        <taxon>Peronosporaceae</taxon>
        <taxon>Phytophthora</taxon>
    </lineage>
</organism>
<name>A0A8J5M3E3_9STRA</name>
<proteinExistence type="predicted"/>
<feature type="compositionally biased region" description="Acidic residues" evidence="1">
    <location>
        <begin position="287"/>
        <end position="310"/>
    </location>
</feature>
<dbReference type="AlphaFoldDB" id="A0A8J5M3E3"/>
<evidence type="ECO:0000313" key="3">
    <source>
        <dbReference type="Proteomes" id="UP000709295"/>
    </source>
</evidence>
<reference evidence="2" key="1">
    <citation type="submission" date="2021-01" db="EMBL/GenBank/DDBJ databases">
        <title>Phytophthora aleatoria, a newly-described species from Pinus radiata is distinct from Phytophthora cactorum isolates based on comparative genomics.</title>
        <authorList>
            <person name="Mcdougal R."/>
            <person name="Panda P."/>
            <person name="Williams N."/>
            <person name="Studholme D.J."/>
        </authorList>
    </citation>
    <scope>NUCLEOTIDE SEQUENCE</scope>
    <source>
        <strain evidence="2">NZFS 4037</strain>
    </source>
</reference>
<comment type="caution">
    <text evidence="2">The sequence shown here is derived from an EMBL/GenBank/DDBJ whole genome shotgun (WGS) entry which is preliminary data.</text>
</comment>
<dbReference type="EMBL" id="JAENGY010000651">
    <property type="protein sequence ID" value="KAG6958778.1"/>
    <property type="molecule type" value="Genomic_DNA"/>
</dbReference>
<keyword evidence="3" id="KW-1185">Reference proteome</keyword>
<evidence type="ECO:0000256" key="1">
    <source>
        <dbReference type="SAM" id="MobiDB-lite"/>
    </source>
</evidence>
<accession>A0A8J5M3E3</accession>
<evidence type="ECO:0000313" key="2">
    <source>
        <dbReference type="EMBL" id="KAG6958778.1"/>
    </source>
</evidence>
<dbReference type="Proteomes" id="UP000709295">
    <property type="component" value="Unassembled WGS sequence"/>
</dbReference>
<feature type="region of interest" description="Disordered" evidence="1">
    <location>
        <begin position="281"/>
        <end position="310"/>
    </location>
</feature>
<sequence>MNGFYYELMATFMCNHVIQVLLGGSDVTGRIHYCCKYVTKQQKQLGRKRVAALIYNLTNRQEIAGPLAALYLYRGSCCYSRAKCATLPLGDIIQQLIRAEDYSCTLVNASASLESSHFRSVSFFDDYIFRPDKLEQVNLYEFTMRYFRKKNENATSSRLRFTYAHSLHNTHSLGKRYEEVVPVVQNFQMPYTWRAASAEKRCKYSVLSLVLFKPFRELGDLIDSSEDLDEQAWLESFEEWKPQRSEFVQTIMNNMVDYHSGFEKAKIKREEATQMHDSTVAVNAGDDSGDENDDLFVAEDADDIAGIAEEDEGDRSLLSLWEIDSKEASERSSSKPRFDYY</sequence>